<feature type="compositionally biased region" description="Basic residues" evidence="1">
    <location>
        <begin position="159"/>
        <end position="169"/>
    </location>
</feature>
<feature type="region of interest" description="Disordered" evidence="1">
    <location>
        <begin position="182"/>
        <end position="207"/>
    </location>
</feature>
<evidence type="ECO:0000313" key="3">
    <source>
        <dbReference type="EMBL" id="GJE90225.1"/>
    </source>
</evidence>
<feature type="compositionally biased region" description="Acidic residues" evidence="1">
    <location>
        <begin position="28"/>
        <end position="53"/>
    </location>
</feature>
<name>A0A9P3GA64_9APHY</name>
<protein>
    <submittedName>
        <fullName evidence="3">Uncharacterized protein</fullName>
    </submittedName>
</protein>
<evidence type="ECO:0000256" key="2">
    <source>
        <dbReference type="SAM" id="Phobius"/>
    </source>
</evidence>
<feature type="transmembrane region" description="Helical" evidence="2">
    <location>
        <begin position="211"/>
        <end position="233"/>
    </location>
</feature>
<feature type="compositionally biased region" description="Basic and acidic residues" evidence="1">
    <location>
        <begin position="186"/>
        <end position="204"/>
    </location>
</feature>
<keyword evidence="2" id="KW-0812">Transmembrane</keyword>
<keyword evidence="4" id="KW-1185">Reference proteome</keyword>
<evidence type="ECO:0000256" key="1">
    <source>
        <dbReference type="SAM" id="MobiDB-lite"/>
    </source>
</evidence>
<feature type="transmembrane region" description="Helical" evidence="2">
    <location>
        <begin position="239"/>
        <end position="261"/>
    </location>
</feature>
<reference evidence="3 4" key="1">
    <citation type="submission" date="2021-08" db="EMBL/GenBank/DDBJ databases">
        <title>Draft Genome Sequence of Phanerochaete sordida strain YK-624.</title>
        <authorList>
            <person name="Mori T."/>
            <person name="Dohra H."/>
            <person name="Suzuki T."/>
            <person name="Kawagishi H."/>
            <person name="Hirai H."/>
        </authorList>
    </citation>
    <scope>NUCLEOTIDE SEQUENCE [LARGE SCALE GENOMIC DNA]</scope>
    <source>
        <strain evidence="3 4">YK-624</strain>
    </source>
</reference>
<sequence>MDDASEEDSAAARTAPQHAASVTLAQTEGEEDSEEDSEEDLGDSEPAESDEANDAILLEALGHDVRGRTTRTTAVRLQSAFDDAGLRSRGPPASSQDRARAESARRRLHAGYTPPSSVPRPTRGPPVVRGPFTPPDSEDDVRPSGEPSYSRRDEERPRPLRVSRRKSPRRWRERAAIHIVPAPPQDDVRPYDAGDEAPDVRAPGEDSEEPVVSWYGALVTLTTLGLGTWKLAAAYANEAAVAMTAVDWVLSVVLALLFFWLDRLCRSVRWLRWLKQRSAAADVEAALCHARGWLSLAYAWLKGGEIQAQDEEGQGTDGESVSATALPVRVV</sequence>
<proteinExistence type="predicted"/>
<dbReference type="EMBL" id="BPQB01000015">
    <property type="protein sequence ID" value="GJE90225.1"/>
    <property type="molecule type" value="Genomic_DNA"/>
</dbReference>
<comment type="caution">
    <text evidence="3">The sequence shown here is derived from an EMBL/GenBank/DDBJ whole genome shotgun (WGS) entry which is preliminary data.</text>
</comment>
<dbReference type="Proteomes" id="UP000703269">
    <property type="component" value="Unassembled WGS sequence"/>
</dbReference>
<gene>
    <name evidence="3" type="ORF">PsYK624_063520</name>
</gene>
<feature type="region of interest" description="Disordered" evidence="1">
    <location>
        <begin position="1"/>
        <end position="169"/>
    </location>
</feature>
<evidence type="ECO:0000313" key="4">
    <source>
        <dbReference type="Proteomes" id="UP000703269"/>
    </source>
</evidence>
<feature type="compositionally biased region" description="Basic and acidic residues" evidence="1">
    <location>
        <begin position="149"/>
        <end position="158"/>
    </location>
</feature>
<keyword evidence="2" id="KW-0472">Membrane</keyword>
<accession>A0A9P3GA64</accession>
<dbReference type="AlphaFoldDB" id="A0A9P3GA64"/>
<organism evidence="3 4">
    <name type="scientific">Phanerochaete sordida</name>
    <dbReference type="NCBI Taxonomy" id="48140"/>
    <lineage>
        <taxon>Eukaryota</taxon>
        <taxon>Fungi</taxon>
        <taxon>Dikarya</taxon>
        <taxon>Basidiomycota</taxon>
        <taxon>Agaricomycotina</taxon>
        <taxon>Agaricomycetes</taxon>
        <taxon>Polyporales</taxon>
        <taxon>Phanerochaetaceae</taxon>
        <taxon>Phanerochaete</taxon>
    </lineage>
</organism>
<keyword evidence="2" id="KW-1133">Transmembrane helix</keyword>